<dbReference type="InterPro" id="IPR050300">
    <property type="entry name" value="GDXG_lipolytic_enzyme"/>
</dbReference>
<comment type="caution">
    <text evidence="3">The sequence shown here is derived from an EMBL/GenBank/DDBJ whole genome shotgun (WGS) entry which is preliminary data.</text>
</comment>
<organism evidence="3 4">
    <name type="scientific">Cafeteria roenbergensis</name>
    <name type="common">Marine flagellate</name>
    <dbReference type="NCBI Taxonomy" id="33653"/>
    <lineage>
        <taxon>Eukaryota</taxon>
        <taxon>Sar</taxon>
        <taxon>Stramenopiles</taxon>
        <taxon>Bigyra</taxon>
        <taxon>Opalozoa</taxon>
        <taxon>Bicosoecida</taxon>
        <taxon>Cafeteriaceae</taxon>
        <taxon>Cafeteria</taxon>
    </lineage>
</organism>
<dbReference type="Gene3D" id="3.40.50.1820">
    <property type="entry name" value="alpha/beta hydrolase"/>
    <property type="match status" value="1"/>
</dbReference>
<dbReference type="SUPFAM" id="SSF53474">
    <property type="entry name" value="alpha/beta-Hydrolases"/>
    <property type="match status" value="1"/>
</dbReference>
<evidence type="ECO:0000256" key="1">
    <source>
        <dbReference type="ARBA" id="ARBA00022801"/>
    </source>
</evidence>
<dbReference type="PANTHER" id="PTHR48081:SF8">
    <property type="entry name" value="ALPHA_BETA HYDROLASE FOLD-3 DOMAIN-CONTAINING PROTEIN-RELATED"/>
    <property type="match status" value="1"/>
</dbReference>
<dbReference type="GO" id="GO:0016787">
    <property type="term" value="F:hydrolase activity"/>
    <property type="evidence" value="ECO:0007669"/>
    <property type="project" value="UniProtKB-KW"/>
</dbReference>
<dbReference type="EMBL" id="VLTN01000010">
    <property type="protein sequence ID" value="KAA0154775.1"/>
    <property type="molecule type" value="Genomic_DNA"/>
</dbReference>
<dbReference type="AlphaFoldDB" id="A0A5A8CNY3"/>
<sequence>MEPSLPVLALGAISLLSEFNAQRVLDIQHAHSVDGEVPDDKLDAMESRLFSTRVVRPWIQTAASKLATATGLTAGQRCNARVFESRIATGRPAADGGSMRVRIYDPVAGRDAAEGRVVVYFHGGGFTFGELGMNEGLHCALSEEASATVVSVEYRLAPRHPFPAAHNDALAAVVDVIRAGVPRRNGQARSAAKKIVVGGDSAGGNLATGILAAAAMLPGGPPAAATLFPDASLKWLAEPPSPPVAAWNADAAATVAASLRERVVGGLLVYPTALASVNRGSMVDRSDGHLLTRGAVRAFWEIYYRGKGIQARGTPWLANTTIFTDANLVIDRRAQPGGALRAALEAGRALDWTLPPTLSLLPQYDVLHDDGVALVEILRRATPQDPARHAVTHIPRATHGFVSVPEFFPETWPLAKDSAVAFLDGAFGRPAAPGHTKAAPGRAEEL</sequence>
<dbReference type="Proteomes" id="UP000323011">
    <property type="component" value="Unassembled WGS sequence"/>
</dbReference>
<protein>
    <recommendedName>
        <fullName evidence="2">Alpha/beta hydrolase fold-3 domain-containing protein</fullName>
    </recommendedName>
</protein>
<proteinExistence type="predicted"/>
<dbReference type="PANTHER" id="PTHR48081">
    <property type="entry name" value="AB HYDROLASE SUPERFAMILY PROTEIN C4A8.06C"/>
    <property type="match status" value="1"/>
</dbReference>
<name>A0A5A8CNY3_CAFRO</name>
<reference evidence="3 4" key="1">
    <citation type="submission" date="2019-07" db="EMBL/GenBank/DDBJ databases">
        <title>Genomes of Cafeteria roenbergensis.</title>
        <authorList>
            <person name="Fischer M.G."/>
            <person name="Hackl T."/>
            <person name="Roman M."/>
        </authorList>
    </citation>
    <scope>NUCLEOTIDE SEQUENCE [LARGE SCALE GENOMIC DNA]</scope>
    <source>
        <strain evidence="3 4">BVI</strain>
    </source>
</reference>
<dbReference type="Pfam" id="PF07859">
    <property type="entry name" value="Abhydrolase_3"/>
    <property type="match status" value="1"/>
</dbReference>
<dbReference type="InterPro" id="IPR029058">
    <property type="entry name" value="AB_hydrolase_fold"/>
</dbReference>
<keyword evidence="1" id="KW-0378">Hydrolase</keyword>
<keyword evidence="4" id="KW-1185">Reference proteome</keyword>
<dbReference type="InterPro" id="IPR013094">
    <property type="entry name" value="AB_hydrolase_3"/>
</dbReference>
<feature type="domain" description="Alpha/beta hydrolase fold-3" evidence="2">
    <location>
        <begin position="118"/>
        <end position="401"/>
    </location>
</feature>
<evidence type="ECO:0000313" key="3">
    <source>
        <dbReference type="EMBL" id="KAA0154775.1"/>
    </source>
</evidence>
<accession>A0A5A8CNY3</accession>
<gene>
    <name evidence="3" type="ORF">FNF29_02304</name>
</gene>
<evidence type="ECO:0000259" key="2">
    <source>
        <dbReference type="Pfam" id="PF07859"/>
    </source>
</evidence>
<evidence type="ECO:0000313" key="4">
    <source>
        <dbReference type="Proteomes" id="UP000323011"/>
    </source>
</evidence>